<dbReference type="GO" id="GO:0030245">
    <property type="term" value="P:cellulose catabolic process"/>
    <property type="evidence" value="ECO:0007669"/>
    <property type="project" value="UniProtKB-KW"/>
</dbReference>
<dbReference type="STRING" id="988821.SAMN05421867_10470"/>
<reference evidence="12 13" key="1">
    <citation type="submission" date="2016-10" db="EMBL/GenBank/DDBJ databases">
        <authorList>
            <person name="de Groot N.N."/>
        </authorList>
    </citation>
    <scope>NUCLEOTIDE SEQUENCE [LARGE SCALE GENOMIC DNA]</scope>
    <source>
        <strain evidence="12 13">CGMCC 4.6945</strain>
    </source>
</reference>
<feature type="binding site" evidence="9">
    <location>
        <position position="299"/>
    </location>
    <ligand>
        <name>substrate</name>
    </ligand>
</feature>
<keyword evidence="6 11" id="KW-0326">Glycosidase</keyword>
<keyword evidence="7 11" id="KW-0624">Polysaccharide degradation</keyword>
<evidence type="ECO:0000256" key="6">
    <source>
        <dbReference type="ARBA" id="ARBA00023295"/>
    </source>
</evidence>
<dbReference type="EC" id="3.2.1.-" evidence="11"/>
<evidence type="ECO:0000256" key="5">
    <source>
        <dbReference type="ARBA" id="ARBA00023277"/>
    </source>
</evidence>
<evidence type="ECO:0000256" key="7">
    <source>
        <dbReference type="ARBA" id="ARBA00023326"/>
    </source>
</evidence>
<keyword evidence="2 11" id="KW-0378">Hydrolase</keyword>
<feature type="binding site" evidence="9">
    <location>
        <position position="92"/>
    </location>
    <ligand>
        <name>substrate</name>
    </ligand>
</feature>
<dbReference type="SUPFAM" id="SSF51989">
    <property type="entry name" value="Glycosyl hydrolases family 6, cellulases"/>
    <property type="match status" value="1"/>
</dbReference>
<organism evidence="12 13">
    <name type="scientific">Cellulomonas marina</name>
    <dbReference type="NCBI Taxonomy" id="988821"/>
    <lineage>
        <taxon>Bacteria</taxon>
        <taxon>Bacillati</taxon>
        <taxon>Actinomycetota</taxon>
        <taxon>Actinomycetes</taxon>
        <taxon>Micrococcales</taxon>
        <taxon>Cellulomonadaceae</taxon>
        <taxon>Cellulomonas</taxon>
    </lineage>
</organism>
<proteinExistence type="inferred from homology"/>
<keyword evidence="4" id="KW-1015">Disulfide bond</keyword>
<feature type="binding site" evidence="9">
    <location>
        <position position="207"/>
    </location>
    <ligand>
        <name>substrate</name>
    </ligand>
</feature>
<dbReference type="Pfam" id="PF01341">
    <property type="entry name" value="Glyco_hydro_6"/>
    <property type="match status" value="1"/>
</dbReference>
<feature type="binding site" evidence="9">
    <location>
        <position position="234"/>
    </location>
    <ligand>
        <name>substrate</name>
    </ligand>
</feature>
<evidence type="ECO:0000256" key="10">
    <source>
        <dbReference type="PROSITE-ProRule" id="PRU10056"/>
    </source>
</evidence>
<comment type="similarity">
    <text evidence="11">Belongs to the glycosyl hydrolase family 6.</text>
</comment>
<gene>
    <name evidence="12" type="ORF">SAMN05421867_10470</name>
</gene>
<evidence type="ECO:0000256" key="2">
    <source>
        <dbReference type="ARBA" id="ARBA00022801"/>
    </source>
</evidence>
<evidence type="ECO:0000256" key="8">
    <source>
        <dbReference type="PIRSR" id="PIRSR001100-1"/>
    </source>
</evidence>
<feature type="active site" evidence="10">
    <location>
        <position position="130"/>
    </location>
</feature>
<dbReference type="InterPro" id="IPR001524">
    <property type="entry name" value="Glyco_hydro_6_CS"/>
</dbReference>
<dbReference type="PANTHER" id="PTHR34876:SF4">
    <property type="entry name" value="1,4-BETA-D-GLUCAN CELLOBIOHYDROLASE C-RELATED"/>
    <property type="match status" value="1"/>
</dbReference>
<evidence type="ECO:0000256" key="11">
    <source>
        <dbReference type="RuleBase" id="RU361186"/>
    </source>
</evidence>
<dbReference type="AlphaFoldDB" id="A0A1I0X280"/>
<evidence type="ECO:0000256" key="1">
    <source>
        <dbReference type="ARBA" id="ARBA00022729"/>
    </source>
</evidence>
<feature type="chain" id="PRO_5011333065" description="Glucanase" evidence="11">
    <location>
        <begin position="21"/>
        <end position="346"/>
    </location>
</feature>
<dbReference type="PRINTS" id="PR00733">
    <property type="entry name" value="GLHYDRLASE6"/>
</dbReference>
<evidence type="ECO:0000256" key="3">
    <source>
        <dbReference type="ARBA" id="ARBA00023001"/>
    </source>
</evidence>
<keyword evidence="1 11" id="KW-0732">Signal</keyword>
<dbReference type="InterPro" id="IPR036434">
    <property type="entry name" value="Beta_cellobiohydrolase_sf"/>
</dbReference>
<dbReference type="GO" id="GO:0004553">
    <property type="term" value="F:hydrolase activity, hydrolyzing O-glycosyl compounds"/>
    <property type="evidence" value="ECO:0007669"/>
    <property type="project" value="InterPro"/>
</dbReference>
<name>A0A1I0X280_9CELL</name>
<evidence type="ECO:0000256" key="4">
    <source>
        <dbReference type="ARBA" id="ARBA00023157"/>
    </source>
</evidence>
<accession>A0A1I0X280</accession>
<dbReference type="InterPro" id="IPR016288">
    <property type="entry name" value="Beta_cellobiohydrolase"/>
</dbReference>
<dbReference type="EMBL" id="FOKA01000004">
    <property type="protein sequence ID" value="SFA95085.1"/>
    <property type="molecule type" value="Genomic_DNA"/>
</dbReference>
<keyword evidence="3 11" id="KW-0136">Cellulose degradation</keyword>
<evidence type="ECO:0000313" key="13">
    <source>
        <dbReference type="Proteomes" id="UP000199012"/>
    </source>
</evidence>
<dbReference type="Proteomes" id="UP000199012">
    <property type="component" value="Unassembled WGS sequence"/>
</dbReference>
<feature type="active site" description="Proton acceptor" evidence="8">
    <location>
        <position position="305"/>
    </location>
</feature>
<dbReference type="PIRSF" id="PIRSF001100">
    <property type="entry name" value="Beta_cellobiohydrolase"/>
    <property type="match status" value="1"/>
</dbReference>
<dbReference type="PROSITE" id="PS00655">
    <property type="entry name" value="GLYCOSYL_HYDROL_F6_1"/>
    <property type="match status" value="1"/>
</dbReference>
<evidence type="ECO:0000256" key="9">
    <source>
        <dbReference type="PIRSR" id="PIRSR001100-2"/>
    </source>
</evidence>
<keyword evidence="13" id="KW-1185">Reference proteome</keyword>
<evidence type="ECO:0000313" key="12">
    <source>
        <dbReference type="EMBL" id="SFA95085.1"/>
    </source>
</evidence>
<dbReference type="RefSeq" id="WP_175499336.1">
    <property type="nucleotide sequence ID" value="NZ_BONM01000010.1"/>
</dbReference>
<feature type="signal peptide" evidence="11">
    <location>
        <begin position="1"/>
        <end position="20"/>
    </location>
</feature>
<feature type="binding site" evidence="9">
    <location>
        <position position="204"/>
    </location>
    <ligand>
        <name>substrate</name>
    </ligand>
</feature>
<protein>
    <recommendedName>
        <fullName evidence="11">Glucanase</fullName>
        <ecNumber evidence="11">3.2.1.-</ecNumber>
    </recommendedName>
</protein>
<dbReference type="PANTHER" id="PTHR34876">
    <property type="match status" value="1"/>
</dbReference>
<dbReference type="Gene3D" id="3.20.20.40">
    <property type="entry name" value="1, 4-beta cellobiohydrolase"/>
    <property type="match status" value="1"/>
</dbReference>
<feature type="binding site" evidence="9">
    <location>
        <position position="272"/>
    </location>
    <ligand>
        <name>substrate</name>
    </ligand>
</feature>
<feature type="active site" description="Proton donor" evidence="8">
    <location>
        <position position="166"/>
    </location>
</feature>
<keyword evidence="5 11" id="KW-0119">Carbohydrate metabolism</keyword>
<sequence length="346" mass="35547">MALAAALVAASTTLVAPAAAATGASARTSTGTSVTDGSVAARQVTVEVRPRAQDDGTFAVDTATSAYAAWRAATGAAKEQLAPLALTPTARWLTQKDPAVARADALRYTTAARDAGRTALVVLYAIPDRDCGSYSAGGTSAEAYGAWVRTVATGLVGDVWVVLEPDALAMVDRCGDGETRLRLLRQAAADLTAAGARVYVDAGHARWMPAATAAARLRAVGVENLAGFALNTSNFYPTADNVTYGRRVVELLGGGHFVVDTSRNGAGHNGQWCNPPGRAIGAPTQRVPDVALDALLWIKHPGHSDGTCNGGPPAGTWWPDQARDLVATAAGRDPAPFPLVVACPPA</sequence>